<reference evidence="2" key="1">
    <citation type="submission" date="2021-05" db="EMBL/GenBank/DDBJ databases">
        <authorList>
            <person name="Pietrasiak N."/>
            <person name="Ward R."/>
            <person name="Stajich J.E."/>
            <person name="Kurbessoian T."/>
        </authorList>
    </citation>
    <scope>NUCLEOTIDE SEQUENCE</scope>
    <source>
        <strain evidence="2">JT2-VF2</strain>
    </source>
</reference>
<accession>A0A951UEI9</accession>
<evidence type="ECO:0000259" key="1">
    <source>
        <dbReference type="Pfam" id="PF05419"/>
    </source>
</evidence>
<dbReference type="AlphaFoldDB" id="A0A951UEI9"/>
<dbReference type="EMBL" id="JAHHHN010000001">
    <property type="protein sequence ID" value="MBW4560253.1"/>
    <property type="molecule type" value="Genomic_DNA"/>
</dbReference>
<dbReference type="PANTHER" id="PTHR34800:SF1">
    <property type="entry name" value="TETRAPYRROLE-BINDING PROTEIN, CHLOROPLASTIC"/>
    <property type="match status" value="1"/>
</dbReference>
<reference evidence="2" key="2">
    <citation type="journal article" date="2022" name="Microbiol. Resour. Announc.">
        <title>Metagenome Sequencing to Explore Phylogenomics of Terrestrial Cyanobacteria.</title>
        <authorList>
            <person name="Ward R.D."/>
            <person name="Stajich J.E."/>
            <person name="Johansen J.R."/>
            <person name="Huntemann M."/>
            <person name="Clum A."/>
            <person name="Foster B."/>
            <person name="Foster B."/>
            <person name="Roux S."/>
            <person name="Palaniappan K."/>
            <person name="Varghese N."/>
            <person name="Mukherjee S."/>
            <person name="Reddy T.B.K."/>
            <person name="Daum C."/>
            <person name="Copeland A."/>
            <person name="Chen I.A."/>
            <person name="Ivanova N.N."/>
            <person name="Kyrpides N.C."/>
            <person name="Shapiro N."/>
            <person name="Eloe-Fadrosh E.A."/>
            <person name="Pietrasiak N."/>
        </authorList>
    </citation>
    <scope>NUCLEOTIDE SEQUENCE</scope>
    <source>
        <strain evidence="2">JT2-VF2</strain>
    </source>
</reference>
<proteinExistence type="predicted"/>
<name>A0A951UEI9_9NOST</name>
<gene>
    <name evidence="2" type="ORF">KME32_03690</name>
</gene>
<dbReference type="GO" id="GO:0046906">
    <property type="term" value="F:tetrapyrrole binding"/>
    <property type="evidence" value="ECO:0007669"/>
    <property type="project" value="TreeGrafter"/>
</dbReference>
<dbReference type="Gene3D" id="1.10.10.1770">
    <property type="entry name" value="Gun4-like"/>
    <property type="match status" value="1"/>
</dbReference>
<dbReference type="Proteomes" id="UP000715781">
    <property type="component" value="Unassembled WGS sequence"/>
</dbReference>
<dbReference type="PANTHER" id="PTHR34800">
    <property type="entry name" value="TETRAPYRROLE-BINDING PROTEIN, CHLOROPLASTIC"/>
    <property type="match status" value="1"/>
</dbReference>
<dbReference type="Pfam" id="PF05419">
    <property type="entry name" value="GUN4"/>
    <property type="match status" value="1"/>
</dbReference>
<dbReference type="Gene3D" id="1.25.40.620">
    <property type="match status" value="1"/>
</dbReference>
<protein>
    <submittedName>
        <fullName evidence="2">GUN4 domain-containing protein</fullName>
    </submittedName>
</protein>
<comment type="caution">
    <text evidence="2">The sequence shown here is derived from an EMBL/GenBank/DDBJ whole genome shotgun (WGS) entry which is preliminary data.</text>
</comment>
<dbReference type="SUPFAM" id="SSF140869">
    <property type="entry name" value="GUN4-like"/>
    <property type="match status" value="1"/>
</dbReference>
<dbReference type="InterPro" id="IPR008629">
    <property type="entry name" value="GUN4-like"/>
</dbReference>
<feature type="domain" description="GUN4-like" evidence="1">
    <location>
        <begin position="329"/>
        <end position="465"/>
    </location>
</feature>
<organism evidence="2 3">
    <name type="scientific">Mojavia pulchra JT2-VF2</name>
    <dbReference type="NCBI Taxonomy" id="287848"/>
    <lineage>
        <taxon>Bacteria</taxon>
        <taxon>Bacillati</taxon>
        <taxon>Cyanobacteriota</taxon>
        <taxon>Cyanophyceae</taxon>
        <taxon>Nostocales</taxon>
        <taxon>Nostocaceae</taxon>
    </lineage>
</organism>
<dbReference type="InterPro" id="IPR037215">
    <property type="entry name" value="GUN4-like_sf"/>
</dbReference>
<dbReference type="CDD" id="cd16383">
    <property type="entry name" value="GUN4"/>
    <property type="match status" value="1"/>
</dbReference>
<evidence type="ECO:0000313" key="3">
    <source>
        <dbReference type="Proteomes" id="UP000715781"/>
    </source>
</evidence>
<sequence>MKHDTRYIETLIKYQEASNNHLEELLPQLQGEFSKQLLELLREWQANQIQQKLKNMRAMFENKKLATIFNKEESYSILAEAQKKYRLLVLFAPPNISPNCPSSLQHDLQIELPEKLKSFLNKDYPFNRGLCPVEFYGNYFVRSIEDTDVRQLQKILAPVPTVVLHSKITDYEVYFNVSFWHPQNNNIAKISMPAWNWEEVKESLQAADNDEIRAIRTIRQIIVTIHQILAAFIADWYYLHLNHTYEPKLFHLESEFALGRWSSDLLQPYIDTLKEIYLHQKEAYKQGSKNLTQEKDEKKGDLRDGLETSKIKPEQWKVNVKETHNLETKSDIYYSKLRYLLSEGKWKEADEETTKIILKIAGQKTKNLPSEQARINDLFLSSESISGFSCEDIRIIDKLWLKYSNAHFGLSIQTCIWQAVSHKNEDINRMCRDFAERVGWLVNGNWSHHDQITYVLDAPIGHLPFAFTQCFLKTNENNWGYWYDFYYRLQNCEL</sequence>
<evidence type="ECO:0000313" key="2">
    <source>
        <dbReference type="EMBL" id="MBW4560253.1"/>
    </source>
</evidence>